<sequence>MIDQPVRDPARKPGAVAGRGESHTPTPPSSQDSSATATRVDGTGRDGAGRDGSGTGTGDPRLPVRPGVGRFLVLASVFVCAACGLVYELELVALASYLIGDSVTQASIVLSVMVFAMGMGSLVAKRLCRKAAQGFGYIEALLALVGGGSAMALYACFAWFGESRTTLVVFSLVVGGLIGAEMPLLMVLIQRIREQDVGGAVADLFAADYVGALVGGLAFPFLLLPLFGQLTGALLIGVVNVFAGGFVVLWLFRRDLTRSARVGLLLVNSVVLGLLLAALCSASAFEEAARRAVYGGTVRVATQSAVQEIVLTDGPGHGQGATGGLELFLDGRLRVCASDEARYHQALVHPAMAAGRHARVLVLGGGDGLAVREVLRHPGVRSVTVVELDPAVLDLASSDPVLSELNRRSLADPRVRQITADAFSWLRGRPASGGERYDVVVSGLPDPRITASTKLYSLEFYGLLPRVLDDGGRLAVHAGAAGTDPRTYGTVAATLRAAGFAVTGYAVDGRLSSFGDWPDRAQRAEHPSSRDWGFLLAARGDAPPVGVPPEIRPGELTAADLRRAVARAGRLDRRDLPPSTLVHPRYGF</sequence>
<feature type="binding site" evidence="4">
    <location>
        <position position="387"/>
    </location>
    <ligand>
        <name>S-methyl-5'-thioadenosine</name>
        <dbReference type="ChEBI" id="CHEBI:17509"/>
    </ligand>
</feature>
<dbReference type="GO" id="GO:0010487">
    <property type="term" value="F:thermospermine synthase activity"/>
    <property type="evidence" value="ECO:0007669"/>
    <property type="project" value="UniProtKB-ARBA"/>
</dbReference>
<evidence type="ECO:0000256" key="5">
    <source>
        <dbReference type="PROSITE-ProRule" id="PRU00354"/>
    </source>
</evidence>
<comment type="pathway">
    <text evidence="4">Amine and polyamine biosynthesis; spermidine biosynthesis; spermidine from putrescine: step 1/1.</text>
</comment>
<evidence type="ECO:0000256" key="6">
    <source>
        <dbReference type="SAM" id="MobiDB-lite"/>
    </source>
</evidence>
<evidence type="ECO:0000256" key="3">
    <source>
        <dbReference type="ARBA" id="ARBA00023115"/>
    </source>
</evidence>
<feature type="transmembrane region" description="Helical" evidence="4">
    <location>
        <begin position="167"/>
        <end position="189"/>
    </location>
</feature>
<dbReference type="InterPro" id="IPR001045">
    <property type="entry name" value="Spermi_synthase"/>
</dbReference>
<keyword evidence="4" id="KW-1003">Cell membrane</keyword>
<comment type="similarity">
    <text evidence="1 4">Belongs to the spermidine/spermine synthase family.</text>
</comment>
<comment type="catalytic activity">
    <reaction evidence="4">
        <text>S-adenosyl 3-(methylsulfanyl)propylamine + putrescine = S-methyl-5'-thioadenosine + spermidine + H(+)</text>
        <dbReference type="Rhea" id="RHEA:12721"/>
        <dbReference type="ChEBI" id="CHEBI:15378"/>
        <dbReference type="ChEBI" id="CHEBI:17509"/>
        <dbReference type="ChEBI" id="CHEBI:57443"/>
        <dbReference type="ChEBI" id="CHEBI:57834"/>
        <dbReference type="ChEBI" id="CHEBI:326268"/>
        <dbReference type="EC" id="2.5.1.16"/>
    </reaction>
</comment>
<evidence type="ECO:0000256" key="4">
    <source>
        <dbReference type="HAMAP-Rule" id="MF_00198"/>
    </source>
</evidence>
<keyword evidence="3 4" id="KW-0620">Polyamine biosynthesis</keyword>
<feature type="transmembrane region" description="Helical" evidence="4">
    <location>
        <begin position="136"/>
        <end position="161"/>
    </location>
</feature>
<dbReference type="Proteomes" id="UP000525686">
    <property type="component" value="Unassembled WGS sequence"/>
</dbReference>
<reference evidence="11" key="2">
    <citation type="submission" date="2020-05" db="EMBL/GenBank/DDBJ databases">
        <title>Classification of alakaliphilic streptomycetes isolated from an alkaline soil next to Lonar Crater, India and a proposal for the recognition of Streptomyces alkaliterrae sp. nov.</title>
        <authorList>
            <person name="Golinska P."/>
        </authorList>
    </citation>
    <scope>NUCLEOTIDE SEQUENCE [LARGE SCALE GENOMIC DNA]</scope>
    <source>
        <strain evidence="11">OF3</strain>
    </source>
</reference>
<dbReference type="AlphaFoldDB" id="A0A5P0YZP5"/>
<reference evidence="8" key="3">
    <citation type="journal article" name="Syst. Appl. Microbiol.">
        <title>Streptomyces alkaliterrae sp. nov., isolated from an alkaline soil, and emended descriptions of Streptomyces alkaliphilus, Streptomyces calidiresistens and Streptomyces durbertensis.</title>
        <authorList>
            <person name="Swiecimska M."/>
            <person name="Golinska P."/>
            <person name="Nouioui I."/>
            <person name="Wypij M."/>
            <person name="Rai M."/>
            <person name="Sangal V."/>
            <person name="Goodfellow M."/>
        </authorList>
    </citation>
    <scope>NUCLEOTIDE SEQUENCE</scope>
    <source>
        <strain evidence="8">OF3</strain>
    </source>
</reference>
<dbReference type="InterPro" id="IPR030373">
    <property type="entry name" value="PABS_CS"/>
</dbReference>
<dbReference type="GO" id="GO:0005886">
    <property type="term" value="C:plasma membrane"/>
    <property type="evidence" value="ECO:0007669"/>
    <property type="project" value="UniProtKB-SubCell"/>
</dbReference>
<gene>
    <name evidence="4" type="primary">speE</name>
    <name evidence="9" type="ORF">FNX44_020245</name>
    <name evidence="8" type="ORF">H3146_20645</name>
</gene>
<dbReference type="PANTHER" id="PTHR43317:SF1">
    <property type="entry name" value="THERMOSPERMINE SYNTHASE ACAULIS5"/>
    <property type="match status" value="1"/>
</dbReference>
<dbReference type="Pfam" id="PF01564">
    <property type="entry name" value="Spermine_synth"/>
    <property type="match status" value="1"/>
</dbReference>
<evidence type="ECO:0000313" key="8">
    <source>
        <dbReference type="EMBL" id="MBB1255748.1"/>
    </source>
</evidence>
<evidence type="ECO:0000259" key="7">
    <source>
        <dbReference type="PROSITE" id="PS51006"/>
    </source>
</evidence>
<dbReference type="PANTHER" id="PTHR43317">
    <property type="entry name" value="THERMOSPERMINE SYNTHASE ACAULIS5"/>
    <property type="match status" value="1"/>
</dbReference>
<dbReference type="Proteomes" id="UP000320857">
    <property type="component" value="Unassembled WGS sequence"/>
</dbReference>
<keyword evidence="2 4" id="KW-0808">Transferase</keyword>
<dbReference type="InterPro" id="IPR036259">
    <property type="entry name" value="MFS_trans_sf"/>
</dbReference>
<evidence type="ECO:0000256" key="1">
    <source>
        <dbReference type="ARBA" id="ARBA00007867"/>
    </source>
</evidence>
<feature type="region of interest" description="Disordered" evidence="6">
    <location>
        <begin position="1"/>
        <end position="61"/>
    </location>
</feature>
<organism evidence="9 10">
    <name type="scientific">Streptomyces alkaliterrae</name>
    <dbReference type="NCBI Taxonomy" id="2213162"/>
    <lineage>
        <taxon>Bacteria</taxon>
        <taxon>Bacillati</taxon>
        <taxon>Actinomycetota</taxon>
        <taxon>Actinomycetes</taxon>
        <taxon>Kitasatosporales</taxon>
        <taxon>Streptomycetaceae</taxon>
        <taxon>Streptomyces</taxon>
    </lineage>
</organism>
<dbReference type="SUPFAM" id="SSF53335">
    <property type="entry name" value="S-adenosyl-L-methionine-dependent methyltransferases"/>
    <property type="match status" value="1"/>
</dbReference>
<dbReference type="EMBL" id="VJYK02000248">
    <property type="protein sequence ID" value="MQS04159.1"/>
    <property type="molecule type" value="Genomic_DNA"/>
</dbReference>
<comment type="caution">
    <text evidence="4">Lacks the conserved Asp active site.</text>
</comment>
<dbReference type="GO" id="GO:0004766">
    <property type="term" value="F:spermidine synthase activity"/>
    <property type="evidence" value="ECO:0007669"/>
    <property type="project" value="UniProtKB-UniRule"/>
</dbReference>
<dbReference type="InterPro" id="IPR029063">
    <property type="entry name" value="SAM-dependent_MTases_sf"/>
</dbReference>
<dbReference type="GO" id="GO:0008295">
    <property type="term" value="P:spermidine biosynthetic process"/>
    <property type="evidence" value="ECO:0007669"/>
    <property type="project" value="UniProtKB-UniRule"/>
</dbReference>
<keyword evidence="4" id="KW-0745">Spermidine biosynthesis</keyword>
<dbReference type="EMBL" id="JABJWZ010000241">
    <property type="protein sequence ID" value="MBB1255748.1"/>
    <property type="molecule type" value="Genomic_DNA"/>
</dbReference>
<dbReference type="PROSITE" id="PS51006">
    <property type="entry name" value="PABS_2"/>
    <property type="match status" value="1"/>
</dbReference>
<feature type="domain" description="PABS" evidence="7">
    <location>
        <begin position="282"/>
        <end position="539"/>
    </location>
</feature>
<dbReference type="NCBIfam" id="NF037959">
    <property type="entry name" value="MFS_SpdSyn"/>
    <property type="match status" value="1"/>
</dbReference>
<feature type="binding site" evidence="4">
    <location>
        <position position="344"/>
    </location>
    <ligand>
        <name>spermidine</name>
        <dbReference type="ChEBI" id="CHEBI:57834"/>
    </ligand>
</feature>
<comment type="caution">
    <text evidence="9">The sequence shown here is derived from an EMBL/GenBank/DDBJ whole genome shotgun (WGS) entry which is preliminary data.</text>
</comment>
<evidence type="ECO:0000313" key="10">
    <source>
        <dbReference type="Proteomes" id="UP000320857"/>
    </source>
</evidence>
<keyword evidence="4" id="KW-0812">Transmembrane</keyword>
<reference evidence="9 10" key="1">
    <citation type="submission" date="2019-10" db="EMBL/GenBank/DDBJ databases">
        <title>Streptomyces sp. nov., a novel actinobacterium isolated from alkaline environment.</title>
        <authorList>
            <person name="Golinska P."/>
        </authorList>
    </citation>
    <scope>NUCLEOTIDE SEQUENCE [LARGE SCALE GENOMIC DNA]</scope>
    <source>
        <strain evidence="9 10">OF1</strain>
    </source>
</reference>
<feature type="compositionally biased region" description="Basic and acidic residues" evidence="6">
    <location>
        <begin position="1"/>
        <end position="11"/>
    </location>
</feature>
<dbReference type="EC" id="2.5.1.16" evidence="4"/>
<dbReference type="Gene3D" id="3.40.50.150">
    <property type="entry name" value="Vaccinia Virus protein VP39"/>
    <property type="match status" value="1"/>
</dbReference>
<dbReference type="RefSeq" id="WP_143649878.1">
    <property type="nucleotide sequence ID" value="NZ_JABJWZ010000241.1"/>
</dbReference>
<dbReference type="CDD" id="cd02440">
    <property type="entry name" value="AdoMet_MTases"/>
    <property type="match status" value="1"/>
</dbReference>
<feature type="transmembrane region" description="Helical" evidence="4">
    <location>
        <begin position="201"/>
        <end position="224"/>
    </location>
</feature>
<accession>A0A5P0YZP5</accession>
<feature type="binding site" evidence="4">
    <location>
        <position position="367"/>
    </location>
    <ligand>
        <name>spermidine</name>
        <dbReference type="ChEBI" id="CHEBI:57834"/>
    </ligand>
</feature>
<evidence type="ECO:0000256" key="2">
    <source>
        <dbReference type="ARBA" id="ARBA00022679"/>
    </source>
</evidence>
<dbReference type="OrthoDB" id="9793120at2"/>
<comment type="subcellular location">
    <subcellularLocation>
        <location evidence="4">Cell membrane</location>
        <topology evidence="4">Multi-pass membrane protein</topology>
    </subcellularLocation>
</comment>
<keyword evidence="4" id="KW-0472">Membrane</keyword>
<feature type="transmembrane region" description="Helical" evidence="4">
    <location>
        <begin position="264"/>
        <end position="285"/>
    </location>
</feature>
<dbReference type="InterPro" id="IPR030374">
    <property type="entry name" value="PABS"/>
</dbReference>
<protein>
    <recommendedName>
        <fullName evidence="4">Polyamine aminopropyltransferase</fullName>
    </recommendedName>
    <alternativeName>
        <fullName evidence="4">Putrescine aminopropyltransferase</fullName>
        <shortName evidence="4">PAPT</shortName>
    </alternativeName>
    <alternativeName>
        <fullName evidence="4">Spermidine synthase</fullName>
        <shortName evidence="4">SPDS</shortName>
        <shortName evidence="4">SPDSY</shortName>
        <ecNumber evidence="4">2.5.1.16</ecNumber>
    </alternativeName>
</protein>
<feature type="binding site" evidence="4">
    <location>
        <position position="307"/>
    </location>
    <ligand>
        <name>S-methyl-5'-thioadenosine</name>
        <dbReference type="ChEBI" id="CHEBI:17509"/>
    </ligand>
</feature>
<comment type="caution">
    <text evidence="4 5">Lacks conserved residue(s) required for the propagation of feature annotation.</text>
</comment>
<feature type="transmembrane region" description="Helical" evidence="4">
    <location>
        <begin position="105"/>
        <end position="124"/>
    </location>
</feature>
<proteinExistence type="inferred from homology"/>
<name>A0A5P0YZP5_9ACTN</name>
<evidence type="ECO:0000313" key="11">
    <source>
        <dbReference type="Proteomes" id="UP000525686"/>
    </source>
</evidence>
<keyword evidence="4" id="KW-1133">Transmembrane helix</keyword>
<dbReference type="SUPFAM" id="SSF103473">
    <property type="entry name" value="MFS general substrate transporter"/>
    <property type="match status" value="1"/>
</dbReference>
<evidence type="ECO:0000313" key="9">
    <source>
        <dbReference type="EMBL" id="MQS04159.1"/>
    </source>
</evidence>
<dbReference type="NCBIfam" id="NF002956">
    <property type="entry name" value="PRK03612.1"/>
    <property type="match status" value="1"/>
</dbReference>
<dbReference type="PROSITE" id="PS01330">
    <property type="entry name" value="PABS_1"/>
    <property type="match status" value="1"/>
</dbReference>
<dbReference type="UniPathway" id="UPA00248">
    <property type="reaction ID" value="UER00314"/>
</dbReference>
<feature type="transmembrane region" description="Helical" evidence="4">
    <location>
        <begin position="71"/>
        <end position="99"/>
    </location>
</feature>
<comment type="subunit">
    <text evidence="4">Homodimer or homotetramer.</text>
</comment>
<comment type="function">
    <text evidence="4">Catalyzes the irreversible transfer of a propylamine group from the amino donor S-adenosylmethioninamine (decarboxy-AdoMet) to putrescine (1,4-diaminobutane) to yield spermidine.</text>
</comment>
<feature type="transmembrane region" description="Helical" evidence="4">
    <location>
        <begin position="230"/>
        <end position="252"/>
    </location>
</feature>
<keyword evidence="10" id="KW-1185">Reference proteome</keyword>
<dbReference type="HAMAP" id="MF_00198">
    <property type="entry name" value="Spermidine_synth"/>
    <property type="match status" value="1"/>
</dbReference>
<feature type="binding site" evidence="4">
    <location>
        <begin position="421"/>
        <end position="422"/>
    </location>
    <ligand>
        <name>S-methyl-5'-thioadenosine</name>
        <dbReference type="ChEBI" id="CHEBI:17509"/>
    </ligand>
</feature>